<evidence type="ECO:0000313" key="3">
    <source>
        <dbReference type="Proteomes" id="UP000612893"/>
    </source>
</evidence>
<dbReference type="EMBL" id="JAEKNR010000246">
    <property type="protein sequence ID" value="MBJ7601467.1"/>
    <property type="molecule type" value="Genomic_DNA"/>
</dbReference>
<keyword evidence="1" id="KW-1133">Transmembrane helix</keyword>
<sequence>MASLYDIISELRRQHQTPAAAKTLDMVVVELGQTRDNLRLALIHLEDRAVPTGGRAVLDELSNRARQEGVDDHAVPLTPEERQAGAEGVDGSQIGIALLLGGSAAVAVLLALAATVVALNQIFHWV</sequence>
<organism evidence="2 3">
    <name type="scientific">Candidatus Nephthysia bennettiae</name>
    <dbReference type="NCBI Taxonomy" id="3127016"/>
    <lineage>
        <taxon>Bacteria</taxon>
        <taxon>Bacillati</taxon>
        <taxon>Candidatus Dormiibacterota</taxon>
        <taxon>Candidatus Dormibacteria</taxon>
        <taxon>Candidatus Dormibacterales</taxon>
        <taxon>Candidatus Dormibacteraceae</taxon>
        <taxon>Candidatus Nephthysia</taxon>
    </lineage>
</organism>
<comment type="caution">
    <text evidence="2">The sequence shown here is derived from an EMBL/GenBank/DDBJ whole genome shotgun (WGS) entry which is preliminary data.</text>
</comment>
<reference evidence="2" key="1">
    <citation type="submission" date="2020-10" db="EMBL/GenBank/DDBJ databases">
        <title>Ca. Dormibacterota MAGs.</title>
        <authorList>
            <person name="Montgomery K."/>
        </authorList>
    </citation>
    <scope>NUCLEOTIDE SEQUENCE [LARGE SCALE GENOMIC DNA]</scope>
    <source>
        <strain evidence="2">SC8812_S17_10</strain>
    </source>
</reference>
<dbReference type="AlphaFoldDB" id="A0A934K6S4"/>
<evidence type="ECO:0000256" key="1">
    <source>
        <dbReference type="SAM" id="Phobius"/>
    </source>
</evidence>
<dbReference type="RefSeq" id="WP_338205707.1">
    <property type="nucleotide sequence ID" value="NZ_JAEKNR010000246.1"/>
</dbReference>
<accession>A0A934K6S4</accession>
<name>A0A934K6S4_9BACT</name>
<keyword evidence="1" id="KW-0812">Transmembrane</keyword>
<keyword evidence="1" id="KW-0472">Membrane</keyword>
<gene>
    <name evidence="2" type="ORF">JF922_25755</name>
</gene>
<evidence type="ECO:0000313" key="2">
    <source>
        <dbReference type="EMBL" id="MBJ7601467.1"/>
    </source>
</evidence>
<protein>
    <submittedName>
        <fullName evidence="2">Uncharacterized protein</fullName>
    </submittedName>
</protein>
<feature type="transmembrane region" description="Helical" evidence="1">
    <location>
        <begin position="94"/>
        <end position="119"/>
    </location>
</feature>
<keyword evidence="3" id="KW-1185">Reference proteome</keyword>
<proteinExistence type="predicted"/>
<dbReference type="Proteomes" id="UP000612893">
    <property type="component" value="Unassembled WGS sequence"/>
</dbReference>